<accession>A0A7V7SAX9</accession>
<keyword evidence="1" id="KW-0175">Coiled coil</keyword>
<evidence type="ECO:0000313" key="2">
    <source>
        <dbReference type="EMBL" id="KAB2444968.1"/>
    </source>
</evidence>
<dbReference type="EMBL" id="WBPG01000008">
    <property type="protein sequence ID" value="KAB2444968.1"/>
    <property type="molecule type" value="Genomic_DNA"/>
</dbReference>
<evidence type="ECO:0000313" key="3">
    <source>
        <dbReference type="Proteomes" id="UP000470409"/>
    </source>
</evidence>
<gene>
    <name evidence="2" type="ORF">F8163_07225</name>
</gene>
<protein>
    <submittedName>
        <fullName evidence="2">Uncharacterized protein</fullName>
    </submittedName>
</protein>
<dbReference type="RefSeq" id="WP_151624965.1">
    <property type="nucleotide sequence ID" value="NZ_WBPG01000008.1"/>
</dbReference>
<dbReference type="AlphaFoldDB" id="A0A7V7SAX9"/>
<reference evidence="2 3" key="1">
    <citation type="submission" date="2019-10" db="EMBL/GenBank/DDBJ databases">
        <title>Bacillus from the desert of Cuatro Cinegas, Coahuila.</title>
        <authorList>
            <person name="Olmedo-Alvarez G."/>
            <person name="Saldana S."/>
            <person name="Barcelo D."/>
        </authorList>
    </citation>
    <scope>NUCLEOTIDE SEQUENCE [LARGE SCALE GENOMIC DNA]</scope>
    <source>
        <strain evidence="2 3">CH155b_5T</strain>
    </source>
</reference>
<proteinExistence type="predicted"/>
<sequence length="104" mass="11721">MNEVQAFENKYLAVMTAIAIHTQQEKNLAAQSKKLKEELEKAMDEHGITSIDNDLIKITRVEATTSTSLDVTKLKADEPELYGELLGDYPKTTNRKAHVKFTVK</sequence>
<dbReference type="Proteomes" id="UP000470409">
    <property type="component" value="Unassembled WGS sequence"/>
</dbReference>
<organism evidence="2 3">
    <name type="scientific">Bacillus luti</name>
    <dbReference type="NCBI Taxonomy" id="2026191"/>
    <lineage>
        <taxon>Bacteria</taxon>
        <taxon>Bacillati</taxon>
        <taxon>Bacillota</taxon>
        <taxon>Bacilli</taxon>
        <taxon>Bacillales</taxon>
        <taxon>Bacillaceae</taxon>
        <taxon>Bacillus</taxon>
        <taxon>Bacillus cereus group</taxon>
    </lineage>
</organism>
<name>A0A7V7SAX9_9BACI</name>
<feature type="coiled-coil region" evidence="1">
    <location>
        <begin position="18"/>
        <end position="45"/>
    </location>
</feature>
<comment type="caution">
    <text evidence="2">The sequence shown here is derived from an EMBL/GenBank/DDBJ whole genome shotgun (WGS) entry which is preliminary data.</text>
</comment>
<evidence type="ECO:0000256" key="1">
    <source>
        <dbReference type="SAM" id="Coils"/>
    </source>
</evidence>